<organism evidence="1 2">
    <name type="scientific">Panagrolaimus davidi</name>
    <dbReference type="NCBI Taxonomy" id="227884"/>
    <lineage>
        <taxon>Eukaryota</taxon>
        <taxon>Metazoa</taxon>
        <taxon>Ecdysozoa</taxon>
        <taxon>Nematoda</taxon>
        <taxon>Chromadorea</taxon>
        <taxon>Rhabditida</taxon>
        <taxon>Tylenchina</taxon>
        <taxon>Panagrolaimomorpha</taxon>
        <taxon>Panagrolaimoidea</taxon>
        <taxon>Panagrolaimidae</taxon>
        <taxon>Panagrolaimus</taxon>
    </lineage>
</organism>
<reference evidence="2" key="1">
    <citation type="submission" date="2022-11" db="UniProtKB">
        <authorList>
            <consortium name="WormBaseParasite"/>
        </authorList>
    </citation>
    <scope>IDENTIFICATION</scope>
</reference>
<dbReference type="AlphaFoldDB" id="A0A914Q4V9"/>
<evidence type="ECO:0000313" key="1">
    <source>
        <dbReference type="Proteomes" id="UP000887578"/>
    </source>
</evidence>
<dbReference type="Proteomes" id="UP000887578">
    <property type="component" value="Unplaced"/>
</dbReference>
<sequence>MAPILNQDILSNICRTLLKDEEFDAECLHKFSLAGKESLAAFESVPERVLTYKPSQIVNARLLKVIGSCTKRIGFTGVSTSNLPIIDAICDAKKLTKLSYVDEISLTESQIIPFWRIFEECHASLRKIVIPARYYFCQNPPIFHLQTLYFKSDEDDILSYLNHPSCIANELIIELREQEGNSPSRWEGLISCIRDFNNPALSSKVKKLKFKLHIEQYVDSALSLLLQAISTAFPTLQTFILINHLALDEYCHTFQDFINHSTYYLPMYTNLAENDFNFSTEIEWNVKYNVVEQLFKPHYTDACRRIYNIFDSEFEGRNTLILFKNDELSPIKSISFEIKVINGEHNYDAI</sequence>
<protein>
    <submittedName>
        <fullName evidence="2">Uncharacterized protein</fullName>
    </submittedName>
</protein>
<dbReference type="WBParaSite" id="PDA_v2.g23977.t1">
    <property type="protein sequence ID" value="PDA_v2.g23977.t1"/>
    <property type="gene ID" value="PDA_v2.g23977"/>
</dbReference>
<accession>A0A914Q4V9</accession>
<name>A0A914Q4V9_9BILA</name>
<proteinExistence type="predicted"/>
<evidence type="ECO:0000313" key="2">
    <source>
        <dbReference type="WBParaSite" id="PDA_v2.g23977.t1"/>
    </source>
</evidence>
<keyword evidence="1" id="KW-1185">Reference proteome</keyword>